<dbReference type="STRING" id="1387353.BSF38_01403"/>
<dbReference type="SMART" id="SM00065">
    <property type="entry name" value="GAF"/>
    <property type="match status" value="1"/>
</dbReference>
<dbReference type="InterPro" id="IPR036457">
    <property type="entry name" value="PPM-type-like_dom_sf"/>
</dbReference>
<dbReference type="InterPro" id="IPR001932">
    <property type="entry name" value="PPM-type_phosphatase-like_dom"/>
</dbReference>
<proteinExistence type="predicted"/>
<keyword evidence="1 4" id="KW-0378">Hydrolase</keyword>
<dbReference type="SUPFAM" id="SSF55781">
    <property type="entry name" value="GAF domain-like"/>
    <property type="match status" value="1"/>
</dbReference>
<evidence type="ECO:0000259" key="2">
    <source>
        <dbReference type="PROSITE" id="PS50006"/>
    </source>
</evidence>
<dbReference type="OrthoDB" id="319881at2"/>
<keyword evidence="5" id="KW-1185">Reference proteome</keyword>
<dbReference type="AlphaFoldDB" id="A0A1U7CLX9"/>
<dbReference type="CDD" id="cd00060">
    <property type="entry name" value="FHA"/>
    <property type="match status" value="1"/>
</dbReference>
<dbReference type="KEGG" id="pbor:BSF38_01403"/>
<dbReference type="PANTHER" id="PTHR43156">
    <property type="entry name" value="STAGE II SPORULATION PROTEIN E-RELATED"/>
    <property type="match status" value="1"/>
</dbReference>
<dbReference type="EC" id="3.1.3.3" evidence="4"/>
<organism evidence="4 5">
    <name type="scientific">Paludisphaera borealis</name>
    <dbReference type="NCBI Taxonomy" id="1387353"/>
    <lineage>
        <taxon>Bacteria</taxon>
        <taxon>Pseudomonadati</taxon>
        <taxon>Planctomycetota</taxon>
        <taxon>Planctomycetia</taxon>
        <taxon>Isosphaerales</taxon>
        <taxon>Isosphaeraceae</taxon>
        <taxon>Paludisphaera</taxon>
    </lineage>
</organism>
<dbReference type="InterPro" id="IPR052016">
    <property type="entry name" value="Bact_Sigma-Reg"/>
</dbReference>
<feature type="domain" description="FHA" evidence="2">
    <location>
        <begin position="30"/>
        <end position="79"/>
    </location>
</feature>
<dbReference type="PANTHER" id="PTHR43156:SF2">
    <property type="entry name" value="STAGE II SPORULATION PROTEIN E"/>
    <property type="match status" value="1"/>
</dbReference>
<protein>
    <submittedName>
        <fullName evidence="4">Phosphoserine phosphatase RsbU</fullName>
        <ecNumber evidence="4">3.1.3.3</ecNumber>
    </submittedName>
</protein>
<dbReference type="PROSITE" id="PS51746">
    <property type="entry name" value="PPM_2"/>
    <property type="match status" value="1"/>
</dbReference>
<name>A0A1U7CLX9_9BACT</name>
<dbReference type="SUPFAM" id="SSF49879">
    <property type="entry name" value="SMAD/FHA domain"/>
    <property type="match status" value="1"/>
</dbReference>
<dbReference type="SMART" id="SM00240">
    <property type="entry name" value="FHA"/>
    <property type="match status" value="1"/>
</dbReference>
<dbReference type="PROSITE" id="PS50006">
    <property type="entry name" value="FHA_DOMAIN"/>
    <property type="match status" value="1"/>
</dbReference>
<evidence type="ECO:0000256" key="1">
    <source>
        <dbReference type="ARBA" id="ARBA00022801"/>
    </source>
</evidence>
<dbReference type="Gene3D" id="3.30.450.40">
    <property type="match status" value="1"/>
</dbReference>
<dbReference type="SMART" id="SM00331">
    <property type="entry name" value="PP2C_SIG"/>
    <property type="match status" value="1"/>
</dbReference>
<dbReference type="InterPro" id="IPR003018">
    <property type="entry name" value="GAF"/>
</dbReference>
<dbReference type="InterPro" id="IPR000253">
    <property type="entry name" value="FHA_dom"/>
</dbReference>
<dbReference type="Gene3D" id="2.60.200.20">
    <property type="match status" value="1"/>
</dbReference>
<gene>
    <name evidence="4" type="primary">rsbU_1</name>
    <name evidence="4" type="ORF">BSF38_01403</name>
</gene>
<dbReference type="Pfam" id="PF13185">
    <property type="entry name" value="GAF_2"/>
    <property type="match status" value="1"/>
</dbReference>
<evidence type="ECO:0000313" key="4">
    <source>
        <dbReference type="EMBL" id="APW59942.1"/>
    </source>
</evidence>
<dbReference type="InterPro" id="IPR029016">
    <property type="entry name" value="GAF-like_dom_sf"/>
</dbReference>
<dbReference type="InterPro" id="IPR008984">
    <property type="entry name" value="SMAD_FHA_dom_sf"/>
</dbReference>
<dbReference type="GO" id="GO:0016791">
    <property type="term" value="F:phosphatase activity"/>
    <property type="evidence" value="ECO:0007669"/>
    <property type="project" value="TreeGrafter"/>
</dbReference>
<dbReference type="RefSeq" id="WP_076344239.1">
    <property type="nucleotide sequence ID" value="NZ_CP019082.1"/>
</dbReference>
<dbReference type="EMBL" id="CP019082">
    <property type="protein sequence ID" value="APW59942.1"/>
    <property type="molecule type" value="Genomic_DNA"/>
</dbReference>
<dbReference type="SUPFAM" id="SSF81606">
    <property type="entry name" value="PP2C-like"/>
    <property type="match status" value="1"/>
</dbReference>
<evidence type="ECO:0000259" key="3">
    <source>
        <dbReference type="PROSITE" id="PS51746"/>
    </source>
</evidence>
<dbReference type="Gene3D" id="3.60.40.10">
    <property type="entry name" value="PPM-type phosphatase domain"/>
    <property type="match status" value="1"/>
</dbReference>
<sequence length="554" mass="60881">MVREQEKVPILQVVVGPNSGRVFRLDRELTLIGRNQDCDVVLEPKSVSRRHAEVVRRNGDFLIRDLASTRGTIVNGERLSHPIALHNGASVVIGEVTLRYHSQAVQIQTGEDDQSTVFAAIDLTARNDRAIPIVKPEEKLRALQQISQVFGGTLVLNELLDRVLGSLFDIFPHASGGFVLLVDAVTGALTPEVVKVRNGPTSEVTISKTILERVLDDGLAILSKNVPAEFAESKSVSESRVRSLMCVPIVDQKQKPIGVVQIDADDGRGKFDEEDLDLLAAVASQISVAVQNAQLHRDLFKQREIERELQFARQVMQALLPERPKSVAGYEFWDCYEPARHVGGDYYGFIPMFGPTDDRAAPPKRWAIAVGDVVGKGLPAALLTARLSAEISLFLQAETDPAAVVTKLNRRLDENGVLDMYITFLLVMLDVETHTLQIVNAGHPLPLIRRADGTLHEVDREHSGLPLAIDGGSVYTAYKTTLAPGEYVALYTDGVTDALSPDNVRYTEDRLRDLLTQTPGAPHEAGEMVVEKVREHVAGRAQFDDITLVVFGRV</sequence>
<feature type="domain" description="PPM-type phosphatase" evidence="3">
    <location>
        <begin position="329"/>
        <end position="553"/>
    </location>
</feature>
<reference evidence="5" key="1">
    <citation type="submission" date="2016-12" db="EMBL/GenBank/DDBJ databases">
        <title>Comparative genomics of four Isosphaeraceae planctomycetes: a common pool of plasmids and glycoside hydrolase genes.</title>
        <authorList>
            <person name="Ivanova A."/>
        </authorList>
    </citation>
    <scope>NUCLEOTIDE SEQUENCE [LARGE SCALE GENOMIC DNA]</scope>
    <source>
        <strain evidence="5">PX4</strain>
    </source>
</reference>
<dbReference type="Proteomes" id="UP000186309">
    <property type="component" value="Chromosome"/>
</dbReference>
<accession>A0A1U7CLX9</accession>
<dbReference type="Pfam" id="PF07228">
    <property type="entry name" value="SpoIIE"/>
    <property type="match status" value="1"/>
</dbReference>
<evidence type="ECO:0000313" key="5">
    <source>
        <dbReference type="Proteomes" id="UP000186309"/>
    </source>
</evidence>
<dbReference type="Pfam" id="PF00498">
    <property type="entry name" value="FHA"/>
    <property type="match status" value="1"/>
</dbReference>